<feature type="transmembrane region" description="Helical" evidence="1">
    <location>
        <begin position="28"/>
        <end position="47"/>
    </location>
</feature>
<organism evidence="2 3">
    <name type="scientific">Staphylococcus nepalensis</name>
    <dbReference type="NCBI Taxonomy" id="214473"/>
    <lineage>
        <taxon>Bacteria</taxon>
        <taxon>Bacillati</taxon>
        <taxon>Bacillota</taxon>
        <taxon>Bacilli</taxon>
        <taxon>Bacillales</taxon>
        <taxon>Staphylococcaceae</taxon>
        <taxon>Staphylococcus</taxon>
    </lineage>
</organism>
<feature type="transmembrane region" description="Helical" evidence="1">
    <location>
        <begin position="53"/>
        <end position="75"/>
    </location>
</feature>
<reference evidence="2 3" key="1">
    <citation type="submission" date="2018-06" db="EMBL/GenBank/DDBJ databases">
        <authorList>
            <consortium name="Pathogen Informatics"/>
            <person name="Doyle S."/>
        </authorList>
    </citation>
    <scope>NUCLEOTIDE SEQUENCE [LARGE SCALE GENOMIC DNA]</scope>
    <source>
        <strain evidence="2 3">NCTC13834</strain>
    </source>
</reference>
<accession>A0A380GNT0</accession>
<evidence type="ECO:0000313" key="2">
    <source>
        <dbReference type="EMBL" id="SUM56032.1"/>
    </source>
</evidence>
<dbReference type="AlphaFoldDB" id="A0A380GNT0"/>
<sequence length="84" mass="9619">MISVIFNSCIGMLYPFLSRFTQPSSKGYVTLLTISLIVAFILSFIGFVDLVNFVFKTFGYIGLFISAALLIRWVYNKFSKKRLM</sequence>
<gene>
    <name evidence="2" type="ORF">NCTC13834_02409</name>
</gene>
<dbReference type="EMBL" id="UHDS01000001">
    <property type="protein sequence ID" value="SUM56032.1"/>
    <property type="molecule type" value="Genomic_DNA"/>
</dbReference>
<dbReference type="Proteomes" id="UP000254412">
    <property type="component" value="Unassembled WGS sequence"/>
</dbReference>
<protein>
    <submittedName>
        <fullName evidence="2">Branched-chain amino acid transport system II carrier protein</fullName>
    </submittedName>
</protein>
<evidence type="ECO:0000256" key="1">
    <source>
        <dbReference type="SAM" id="Phobius"/>
    </source>
</evidence>
<name>A0A380GNT0_9STAP</name>
<dbReference type="RefSeq" id="WP_240626767.1">
    <property type="nucleotide sequence ID" value="NZ_PPRR01000269.1"/>
</dbReference>
<keyword evidence="1" id="KW-0812">Transmembrane</keyword>
<proteinExistence type="predicted"/>
<keyword evidence="1" id="KW-0472">Membrane</keyword>
<evidence type="ECO:0000313" key="3">
    <source>
        <dbReference type="Proteomes" id="UP000254412"/>
    </source>
</evidence>
<keyword evidence="1" id="KW-1133">Transmembrane helix</keyword>